<evidence type="ECO:0000313" key="2">
    <source>
        <dbReference type="EMBL" id="EFI91632.1"/>
    </source>
</evidence>
<feature type="compositionally biased region" description="Basic residues" evidence="1">
    <location>
        <begin position="1"/>
        <end position="10"/>
    </location>
</feature>
<protein>
    <submittedName>
        <fullName evidence="2">Uncharacterized protein</fullName>
    </submittedName>
</protein>
<dbReference type="VEuPathDB" id="FungiDB:SCHCODRAFT_02645307"/>
<dbReference type="EMBL" id="GL377316">
    <property type="protein sequence ID" value="EFI91632.1"/>
    <property type="molecule type" value="Genomic_DNA"/>
</dbReference>
<feature type="region of interest" description="Disordered" evidence="1">
    <location>
        <begin position="1"/>
        <end position="67"/>
    </location>
</feature>
<gene>
    <name evidence="2" type="ORF">SCHCODRAFT_62069</name>
</gene>
<keyword evidence="3" id="KW-1185">Reference proteome</keyword>
<dbReference type="InParanoid" id="D8QKM2"/>
<proteinExistence type="predicted"/>
<organism evidence="3">
    <name type="scientific">Schizophyllum commune (strain H4-8 / FGSC 9210)</name>
    <name type="common">Split gill fungus</name>
    <dbReference type="NCBI Taxonomy" id="578458"/>
    <lineage>
        <taxon>Eukaryota</taxon>
        <taxon>Fungi</taxon>
        <taxon>Dikarya</taxon>
        <taxon>Basidiomycota</taxon>
        <taxon>Agaricomycotina</taxon>
        <taxon>Agaricomycetes</taxon>
        <taxon>Agaricomycetidae</taxon>
        <taxon>Agaricales</taxon>
        <taxon>Schizophyllaceae</taxon>
        <taxon>Schizophyllum</taxon>
    </lineage>
</organism>
<feature type="region of interest" description="Disordered" evidence="1">
    <location>
        <begin position="112"/>
        <end position="154"/>
    </location>
</feature>
<dbReference type="AlphaFoldDB" id="D8QKM2"/>
<sequence length="228" mass="24834">MSAARRKKTHAHDDASYFAPSAASLTGPGTAGTKRAHPDDARAPANKRKKVEPPVAEKPTKDEERICPIDFKSLPPPVIHNYLATFDLIPPIYPSPLSKEDPIPPAVLLSTGLHRQASPPPPPPPVQSGPGATPANRPRRDPMTLKERETSRRRSARLLEDEELWRARPPILNDVKELNVVLSTLAERHFMGEIPGGGVREEVDILAAFMCAVEKNKSAIALNGGRCP</sequence>
<feature type="compositionally biased region" description="Pro residues" evidence="1">
    <location>
        <begin position="118"/>
        <end position="127"/>
    </location>
</feature>
<name>D8QKM2_SCHCM</name>
<reference evidence="2 3" key="1">
    <citation type="journal article" date="2010" name="Nat. Biotechnol.">
        <title>Genome sequence of the model mushroom Schizophyllum commune.</title>
        <authorList>
            <person name="Ohm R.A."/>
            <person name="de Jong J.F."/>
            <person name="Lugones L.G."/>
            <person name="Aerts A."/>
            <person name="Kothe E."/>
            <person name="Stajich J.E."/>
            <person name="de Vries R.P."/>
            <person name="Record E."/>
            <person name="Levasseur A."/>
            <person name="Baker S.E."/>
            <person name="Bartholomew K.A."/>
            <person name="Coutinho P.M."/>
            <person name="Erdmann S."/>
            <person name="Fowler T.J."/>
            <person name="Gathman A.C."/>
            <person name="Lombard V."/>
            <person name="Henrissat B."/>
            <person name="Knabe N."/>
            <person name="Kuees U."/>
            <person name="Lilly W.W."/>
            <person name="Lindquist E."/>
            <person name="Lucas S."/>
            <person name="Magnuson J.K."/>
            <person name="Piumi F."/>
            <person name="Raudaskoski M."/>
            <person name="Salamov A."/>
            <person name="Schmutz J."/>
            <person name="Schwarze F.W.M.R."/>
            <person name="vanKuyk P.A."/>
            <person name="Horton J.S."/>
            <person name="Grigoriev I.V."/>
            <person name="Woesten H.A.B."/>
        </authorList>
    </citation>
    <scope>NUCLEOTIDE SEQUENCE [LARGE SCALE GENOMIC DNA]</scope>
    <source>
        <strain evidence="3">H4-8 / FGSC 9210</strain>
    </source>
</reference>
<feature type="compositionally biased region" description="Basic and acidic residues" evidence="1">
    <location>
        <begin position="58"/>
        <end position="67"/>
    </location>
</feature>
<accession>D8QKM2</accession>
<evidence type="ECO:0000313" key="3">
    <source>
        <dbReference type="Proteomes" id="UP000007431"/>
    </source>
</evidence>
<dbReference type="Proteomes" id="UP000007431">
    <property type="component" value="Unassembled WGS sequence"/>
</dbReference>
<dbReference type="eggNOG" id="ENOG502SP7B">
    <property type="taxonomic scope" value="Eukaryota"/>
</dbReference>
<evidence type="ECO:0000256" key="1">
    <source>
        <dbReference type="SAM" id="MobiDB-lite"/>
    </source>
</evidence>
<dbReference type="HOGENOM" id="CLU_080479_0_0_1"/>
<feature type="compositionally biased region" description="Basic and acidic residues" evidence="1">
    <location>
        <begin position="138"/>
        <end position="152"/>
    </location>
</feature>
<dbReference type="OMA" id="LACIVER"/>